<dbReference type="OrthoDB" id="623670at2759"/>
<evidence type="ECO:0000256" key="2">
    <source>
        <dbReference type="SAM" id="SignalP"/>
    </source>
</evidence>
<feature type="signal peptide" evidence="2">
    <location>
        <begin position="1"/>
        <end position="19"/>
    </location>
</feature>
<dbReference type="EMBL" id="MU253970">
    <property type="protein sequence ID" value="KAG9243524.1"/>
    <property type="molecule type" value="Genomic_DNA"/>
</dbReference>
<protein>
    <submittedName>
        <fullName evidence="3">Uncharacterized protein</fullName>
    </submittedName>
</protein>
<organism evidence="3 4">
    <name type="scientific">Calycina marina</name>
    <dbReference type="NCBI Taxonomy" id="1763456"/>
    <lineage>
        <taxon>Eukaryota</taxon>
        <taxon>Fungi</taxon>
        <taxon>Dikarya</taxon>
        <taxon>Ascomycota</taxon>
        <taxon>Pezizomycotina</taxon>
        <taxon>Leotiomycetes</taxon>
        <taxon>Helotiales</taxon>
        <taxon>Pezizellaceae</taxon>
        <taxon>Calycina</taxon>
    </lineage>
</organism>
<proteinExistence type="predicted"/>
<gene>
    <name evidence="3" type="ORF">BJ878DRAFT_543179</name>
</gene>
<evidence type="ECO:0000256" key="1">
    <source>
        <dbReference type="SAM" id="MobiDB-lite"/>
    </source>
</evidence>
<accession>A0A9P8CDY6</accession>
<feature type="region of interest" description="Disordered" evidence="1">
    <location>
        <begin position="30"/>
        <end position="56"/>
    </location>
</feature>
<name>A0A9P8CDY6_9HELO</name>
<feature type="chain" id="PRO_5040225565" evidence="2">
    <location>
        <begin position="20"/>
        <end position="115"/>
    </location>
</feature>
<keyword evidence="2" id="KW-0732">Signal</keyword>
<evidence type="ECO:0000313" key="3">
    <source>
        <dbReference type="EMBL" id="KAG9243524.1"/>
    </source>
</evidence>
<evidence type="ECO:0000313" key="4">
    <source>
        <dbReference type="Proteomes" id="UP000887226"/>
    </source>
</evidence>
<keyword evidence="4" id="KW-1185">Reference proteome</keyword>
<dbReference type="AlphaFoldDB" id="A0A9P8CDY6"/>
<reference evidence="3" key="1">
    <citation type="journal article" date="2021" name="IMA Fungus">
        <title>Genomic characterization of three marine fungi, including Emericellopsis atlantica sp. nov. with signatures of a generalist lifestyle and marine biomass degradation.</title>
        <authorList>
            <person name="Hagestad O.C."/>
            <person name="Hou L."/>
            <person name="Andersen J.H."/>
            <person name="Hansen E.H."/>
            <person name="Altermark B."/>
            <person name="Li C."/>
            <person name="Kuhnert E."/>
            <person name="Cox R.J."/>
            <person name="Crous P.W."/>
            <person name="Spatafora J.W."/>
            <person name="Lail K."/>
            <person name="Amirebrahimi M."/>
            <person name="Lipzen A."/>
            <person name="Pangilinan J."/>
            <person name="Andreopoulos W."/>
            <person name="Hayes R.D."/>
            <person name="Ng V."/>
            <person name="Grigoriev I.V."/>
            <person name="Jackson S.A."/>
            <person name="Sutton T.D.S."/>
            <person name="Dobson A.D.W."/>
            <person name="Rama T."/>
        </authorList>
    </citation>
    <scope>NUCLEOTIDE SEQUENCE</scope>
    <source>
        <strain evidence="3">TRa3180A</strain>
    </source>
</reference>
<comment type="caution">
    <text evidence="3">The sequence shown here is derived from an EMBL/GenBank/DDBJ whole genome shotgun (WGS) entry which is preliminary data.</text>
</comment>
<dbReference type="Proteomes" id="UP000887226">
    <property type="component" value="Unassembled WGS sequence"/>
</dbReference>
<sequence length="115" mass="11997">MVSFKIPVVVVALAVSTLAKPIHLFGGPQASQVTTRGDNSGNHDNPGNGTDISHSLASGTNTGTIFQFGDPAATRQILWTGGSCGLSTYSETRVDPKLPLVAFPEIKIVVKEYGA</sequence>